<feature type="compositionally biased region" description="Low complexity" evidence="1">
    <location>
        <begin position="576"/>
        <end position="585"/>
    </location>
</feature>
<feature type="region of interest" description="Disordered" evidence="1">
    <location>
        <begin position="188"/>
        <end position="303"/>
    </location>
</feature>
<dbReference type="EMBL" id="JALLAZ020001699">
    <property type="protein sequence ID" value="KAL3767642.1"/>
    <property type="molecule type" value="Genomic_DNA"/>
</dbReference>
<name>A0ABD3MW73_9STRA</name>
<proteinExistence type="predicted"/>
<feature type="compositionally biased region" description="Acidic residues" evidence="1">
    <location>
        <begin position="285"/>
        <end position="303"/>
    </location>
</feature>
<gene>
    <name evidence="2" type="ORF">ACHAW5_006880</name>
</gene>
<dbReference type="AlphaFoldDB" id="A0ABD3MW73"/>
<evidence type="ECO:0000313" key="2">
    <source>
        <dbReference type="EMBL" id="KAL3767642.1"/>
    </source>
</evidence>
<feature type="compositionally biased region" description="Basic and acidic residues" evidence="1">
    <location>
        <begin position="246"/>
        <end position="258"/>
    </location>
</feature>
<evidence type="ECO:0000256" key="1">
    <source>
        <dbReference type="SAM" id="MobiDB-lite"/>
    </source>
</evidence>
<comment type="caution">
    <text evidence="2">The sequence shown here is derived from an EMBL/GenBank/DDBJ whole genome shotgun (WGS) entry which is preliminary data.</text>
</comment>
<feature type="region of interest" description="Disordered" evidence="1">
    <location>
        <begin position="630"/>
        <end position="654"/>
    </location>
</feature>
<reference evidence="2 3" key="1">
    <citation type="submission" date="2024-10" db="EMBL/GenBank/DDBJ databases">
        <title>Updated reference genomes for cyclostephanoid diatoms.</title>
        <authorList>
            <person name="Roberts W.R."/>
            <person name="Alverson A.J."/>
        </authorList>
    </citation>
    <scope>NUCLEOTIDE SEQUENCE [LARGE SCALE GENOMIC DNA]</scope>
    <source>
        <strain evidence="2 3">AJA276-08</strain>
    </source>
</reference>
<accession>A0ABD3MW73</accession>
<feature type="region of interest" description="Disordered" evidence="1">
    <location>
        <begin position="768"/>
        <end position="794"/>
    </location>
</feature>
<protein>
    <submittedName>
        <fullName evidence="2">Uncharacterized protein</fullName>
    </submittedName>
</protein>
<feature type="region of interest" description="Disordered" evidence="1">
    <location>
        <begin position="894"/>
        <end position="926"/>
    </location>
</feature>
<feature type="region of interest" description="Disordered" evidence="1">
    <location>
        <begin position="837"/>
        <end position="864"/>
    </location>
</feature>
<feature type="compositionally biased region" description="Basic and acidic residues" evidence="1">
    <location>
        <begin position="768"/>
        <end position="777"/>
    </location>
</feature>
<feature type="compositionally biased region" description="Low complexity" evidence="1">
    <location>
        <begin position="225"/>
        <end position="241"/>
    </location>
</feature>
<evidence type="ECO:0000313" key="3">
    <source>
        <dbReference type="Proteomes" id="UP001530315"/>
    </source>
</evidence>
<feature type="compositionally biased region" description="Acidic residues" evidence="1">
    <location>
        <begin position="630"/>
        <end position="643"/>
    </location>
</feature>
<dbReference type="Proteomes" id="UP001530315">
    <property type="component" value="Unassembled WGS sequence"/>
</dbReference>
<feature type="compositionally biased region" description="Low complexity" evidence="1">
    <location>
        <begin position="843"/>
        <end position="856"/>
    </location>
</feature>
<sequence>MSEKENSSSLGVPAIVVQSSFSRQDTNDDSLVGLAVIPSDGVDLVDGVDVAAAAFAAATVECVEDGEDVGALGIAGSSSTIDLDAHLTYEERVLGVPKVDVGGDDRVVVSEHEAGGETTSFQTPIESIAEAEEAEGGGWEGSGATMTTTHGGYASRYLVGGRGSCPITVTPTENGDVILLTPMEEMMDVGPQPRPQSPRNAQAVGRGGAVEKNDDVPAMRERPKSSPAAAAASLLIPSLGANEEWSSGRREGEERGADDAVAPSKPTYGRRKTTNATEESPTGVDELEDFEEDQGSQDSDDFYACDDWYGKDNCKLNDDSAALSSQPFGLIKIHDSAPRDIRICEEQSTQSVIELRHSMESDCGQSQSSSSLDADLVDHGQPSMREETSRTQPGTSVNESSNEEEETRVSLGLDEATEDEDSERDAPGDYFDSSYGVDSVEVKGGEIPDFINDIIEREYSLGRSGASRPWVKHDCGVESDSCGEDIVTVPSESSMLSLGNVREHSSVSQASSVPEVLPLDSVELSLAKENFDDLRKFWVQDRREMATTAGPSSGKVVSEDKPRFLLREEVGDAMESVSGSSTSTSPYVAAPESNICTDRDGNKYLRIFDLNTGDNIYEVIQQRSYDLETVDEISSEESEEEEGEGKNVEQSHDGTVSKLLDTLLEKTVESEARTVAGPNQAIASLEDLYNLFDEYQGTLQRVENCNQTASQTPDVQSPPAGLEIRCVKSSKKSRIHLKKRAIVKAKSAKSKYDLFDIDRASCLEGKSHQRVLSKEKSGGGADDASQFNIEDYEESTTIGTPKECRLVERKCLYASIAKKKMTDNPSDPIKEEMNYHHLDSTNDDSSSAQSSVPSESVNTFTSEPTTHDELLKNATKGESLSIFIPSVALSSESSESFVSDDKTSDKTQLSLRQSPEPPERKSGSTSMLTKLYEENAELAETLANTQRELAVTQWKLNLFDNFSYSLEDFSHPQEELYNV</sequence>
<feature type="region of interest" description="Disordered" evidence="1">
    <location>
        <begin position="359"/>
        <end position="437"/>
    </location>
</feature>
<keyword evidence="3" id="KW-1185">Reference proteome</keyword>
<feature type="region of interest" description="Disordered" evidence="1">
    <location>
        <begin position="573"/>
        <end position="593"/>
    </location>
</feature>
<feature type="compositionally biased region" description="Basic and acidic residues" evidence="1">
    <location>
        <begin position="209"/>
        <end position="224"/>
    </location>
</feature>
<organism evidence="2 3">
    <name type="scientific">Stephanodiscus triporus</name>
    <dbReference type="NCBI Taxonomy" id="2934178"/>
    <lineage>
        <taxon>Eukaryota</taxon>
        <taxon>Sar</taxon>
        <taxon>Stramenopiles</taxon>
        <taxon>Ochrophyta</taxon>
        <taxon>Bacillariophyta</taxon>
        <taxon>Coscinodiscophyceae</taxon>
        <taxon>Thalassiosirophycidae</taxon>
        <taxon>Stephanodiscales</taxon>
        <taxon>Stephanodiscaceae</taxon>
        <taxon>Stephanodiscus</taxon>
    </lineage>
</organism>